<feature type="transmembrane region" description="Helical" evidence="1">
    <location>
        <begin position="86"/>
        <end position="105"/>
    </location>
</feature>
<dbReference type="Proteomes" id="UP000051324">
    <property type="component" value="Unassembled WGS sequence"/>
</dbReference>
<accession>A0A0R1TWG9</accession>
<dbReference type="STRING" id="1423724.FC32_GL000620"/>
<feature type="transmembrane region" description="Helical" evidence="1">
    <location>
        <begin position="148"/>
        <end position="168"/>
    </location>
</feature>
<feature type="transmembrane region" description="Helical" evidence="1">
    <location>
        <begin position="202"/>
        <end position="220"/>
    </location>
</feature>
<reference evidence="2 3" key="1">
    <citation type="journal article" date="2015" name="Genome Announc.">
        <title>Expanding the biotechnology potential of lactobacilli through comparative genomics of 213 strains and associated genera.</title>
        <authorList>
            <person name="Sun Z."/>
            <person name="Harris H.M."/>
            <person name="McCann A."/>
            <person name="Guo C."/>
            <person name="Argimon S."/>
            <person name="Zhang W."/>
            <person name="Yang X."/>
            <person name="Jeffery I.B."/>
            <person name="Cooney J.C."/>
            <person name="Kagawa T.F."/>
            <person name="Liu W."/>
            <person name="Song Y."/>
            <person name="Salvetti E."/>
            <person name="Wrobel A."/>
            <person name="Rasinkangas P."/>
            <person name="Parkhill J."/>
            <person name="Rea M.C."/>
            <person name="O'Sullivan O."/>
            <person name="Ritari J."/>
            <person name="Douillard F.P."/>
            <person name="Paul Ross R."/>
            <person name="Yang R."/>
            <person name="Briner A.E."/>
            <person name="Felis G.E."/>
            <person name="de Vos W.M."/>
            <person name="Barrangou R."/>
            <person name="Klaenhammer T.R."/>
            <person name="Caufield P.W."/>
            <person name="Cui Y."/>
            <person name="Zhang H."/>
            <person name="O'Toole P.W."/>
        </authorList>
    </citation>
    <scope>NUCLEOTIDE SEQUENCE [LARGE SCALE GENOMIC DNA]</scope>
    <source>
        <strain evidence="2 3">DSM 16634</strain>
    </source>
</reference>
<dbReference type="InterPro" id="IPR014509">
    <property type="entry name" value="YjdF-like"/>
</dbReference>
<proteinExistence type="predicted"/>
<keyword evidence="3" id="KW-1185">Reference proteome</keyword>
<comment type="caution">
    <text evidence="2">The sequence shown here is derived from an EMBL/GenBank/DDBJ whole genome shotgun (WGS) entry which is preliminary data.</text>
</comment>
<dbReference type="eggNOG" id="ENOG5032ZGM">
    <property type="taxonomic scope" value="Bacteria"/>
</dbReference>
<keyword evidence="1" id="KW-0812">Transmembrane</keyword>
<dbReference type="EMBL" id="AZFT01000053">
    <property type="protein sequence ID" value="KRL83370.1"/>
    <property type="molecule type" value="Genomic_DNA"/>
</dbReference>
<sequence>MVRESFEGKNIMKKVSINERILDYWLIFVALSMIVSLVLTLKNALLTSGAKAQSAWFLALEIILGLVIVLLPKYIAKKAQVYLPPLLYLFFALFIYGSVYLGTIYHFYNVPYWDKGLHLISGALLGGFAFSAFGALVEKDAIEKISPFFISMYSVAFAVFCGVLWEFYEFTCDSFGMNLQRYMRAGKLLAGRAALMDTMGDLFADFLGAVLFAIFAYVQLKRDHHWIRNFFFSKQN</sequence>
<feature type="transmembrane region" description="Helical" evidence="1">
    <location>
        <begin position="117"/>
        <end position="136"/>
    </location>
</feature>
<evidence type="ECO:0000256" key="1">
    <source>
        <dbReference type="SAM" id="Phobius"/>
    </source>
</evidence>
<evidence type="ECO:0000313" key="3">
    <source>
        <dbReference type="Proteomes" id="UP000051324"/>
    </source>
</evidence>
<name>A0A0R1TWG9_9LACO</name>
<dbReference type="PATRIC" id="fig|1423724.4.peg.656"/>
<evidence type="ECO:0000313" key="2">
    <source>
        <dbReference type="EMBL" id="KRL83370.1"/>
    </source>
</evidence>
<feature type="transmembrane region" description="Helical" evidence="1">
    <location>
        <begin position="53"/>
        <end position="74"/>
    </location>
</feature>
<protein>
    <submittedName>
        <fullName evidence="2">Uncharacterized protein</fullName>
    </submittedName>
</protein>
<dbReference type="AlphaFoldDB" id="A0A0R1TWG9"/>
<dbReference type="Pfam" id="PF09997">
    <property type="entry name" value="DUF2238"/>
    <property type="match status" value="1"/>
</dbReference>
<organism evidence="2 3">
    <name type="scientific">Ligilactobacillus apodemi DSM 16634 = JCM 16172</name>
    <dbReference type="NCBI Taxonomy" id="1423724"/>
    <lineage>
        <taxon>Bacteria</taxon>
        <taxon>Bacillati</taxon>
        <taxon>Bacillota</taxon>
        <taxon>Bacilli</taxon>
        <taxon>Lactobacillales</taxon>
        <taxon>Lactobacillaceae</taxon>
        <taxon>Ligilactobacillus</taxon>
    </lineage>
</organism>
<gene>
    <name evidence="2" type="ORF">FC32_GL000620</name>
</gene>
<keyword evidence="1" id="KW-1133">Transmembrane helix</keyword>
<keyword evidence="1" id="KW-0472">Membrane</keyword>
<feature type="transmembrane region" description="Helical" evidence="1">
    <location>
        <begin position="21"/>
        <end position="41"/>
    </location>
</feature>